<feature type="domain" description="PAC" evidence="4">
    <location>
        <begin position="406"/>
        <end position="458"/>
    </location>
</feature>
<dbReference type="InterPro" id="IPR035965">
    <property type="entry name" value="PAS-like_dom_sf"/>
</dbReference>
<name>A0ABM7E9W9_PSEPU</name>
<evidence type="ECO:0000259" key="4">
    <source>
        <dbReference type="PROSITE" id="PS50113"/>
    </source>
</evidence>
<sequence>MTLRTKLLWQFAPPLLLVLGLTFFATHNVLLERLDKQDERLLVSEAKRVRALLNNLFERDADRLEQLAESLPRPIASAFPLPSHILNRTDFDFLALVTPTGQRSAWRTMAPVFSDTGNSKPLSFESLQSEVSSQLGRLSSSMASASSPQLMVVHRQPFILATVDVGPPSARETLFAGRFLDAERNDGLERQLGAVLQWETGGVQSVASPADGEFISIGNRQISDERHQRIDLIFHNSLGEPQVQLQLHRERHLYSEGIQQLKLLMGAMFAIISLAWLVIYLALDVTLLRRISALNREFLAVGADSASGRLSDSGHDELGMLAQEANRTLDRLEQSEARGRIILDGMEDGYFELDSHARIQSMNPAFCKMLCYSAADVTGNTFAALQPQEHGSRPSSRVVFDTEPGAPLSARLQRADGTVGYYETRFTRITDAAGNVIGYRGILHDVSEHVQYQQALLDMAYRDALTGLGNRKAFHEQLERLLDAQRLPLGVVFLDLDRFKQVNDRFGHDVGDALLVCMAERLRNAMRKQDTAYRLGGDEFTAILPAIDEAAAGALAERLLAVLSAPVRVGGKLIDFVTPSIGLAFAPAHASSANMLVKAADQAMYQAKQQRGRVCLAN</sequence>
<gene>
    <name evidence="7" type="ORF">PP4_06040</name>
</gene>
<dbReference type="CDD" id="cd01949">
    <property type="entry name" value="GGDEF"/>
    <property type="match status" value="1"/>
</dbReference>
<dbReference type="EMBL" id="AP013070">
    <property type="protein sequence ID" value="BAN52457.1"/>
    <property type="molecule type" value="Genomic_DNA"/>
</dbReference>
<dbReference type="SMART" id="SM00086">
    <property type="entry name" value="PAC"/>
    <property type="match status" value="1"/>
</dbReference>
<dbReference type="PROSITE" id="PS50113">
    <property type="entry name" value="PAC"/>
    <property type="match status" value="1"/>
</dbReference>
<evidence type="ECO:0000256" key="1">
    <source>
        <dbReference type="ARBA" id="ARBA00022777"/>
    </source>
</evidence>
<dbReference type="PROSITE" id="PS50885">
    <property type="entry name" value="HAMP"/>
    <property type="match status" value="1"/>
</dbReference>
<dbReference type="Gene3D" id="3.30.70.270">
    <property type="match status" value="1"/>
</dbReference>
<feature type="domain" description="GGDEF" evidence="6">
    <location>
        <begin position="487"/>
        <end position="618"/>
    </location>
</feature>
<dbReference type="Pfam" id="PF00990">
    <property type="entry name" value="GGDEF"/>
    <property type="match status" value="1"/>
</dbReference>
<dbReference type="RefSeq" id="WP_016497829.1">
    <property type="nucleotide sequence ID" value="NC_021505.1"/>
</dbReference>
<dbReference type="PROSITE" id="PS50112">
    <property type="entry name" value="PAS"/>
    <property type="match status" value="1"/>
</dbReference>
<dbReference type="InterPro" id="IPR000014">
    <property type="entry name" value="PAS"/>
</dbReference>
<dbReference type="SMART" id="SM00267">
    <property type="entry name" value="GGDEF"/>
    <property type="match status" value="1"/>
</dbReference>
<dbReference type="PANTHER" id="PTHR44757">
    <property type="entry name" value="DIGUANYLATE CYCLASE DGCP"/>
    <property type="match status" value="1"/>
</dbReference>
<dbReference type="Pfam" id="PF08448">
    <property type="entry name" value="PAS_4"/>
    <property type="match status" value="1"/>
</dbReference>
<dbReference type="SUPFAM" id="SSF55073">
    <property type="entry name" value="Nucleotide cyclase"/>
    <property type="match status" value="1"/>
</dbReference>
<keyword evidence="2" id="KW-0812">Transmembrane</keyword>
<keyword evidence="2" id="KW-1133">Transmembrane helix</keyword>
<dbReference type="NCBIfam" id="TIGR00229">
    <property type="entry name" value="sensory_box"/>
    <property type="match status" value="1"/>
</dbReference>
<keyword evidence="1" id="KW-0808">Transferase</keyword>
<dbReference type="InterPro" id="IPR001610">
    <property type="entry name" value="PAC"/>
</dbReference>
<dbReference type="InterPro" id="IPR043128">
    <property type="entry name" value="Rev_trsase/Diguanyl_cyclase"/>
</dbReference>
<feature type="domain" description="HAMP" evidence="5">
    <location>
        <begin position="285"/>
        <end position="337"/>
    </location>
</feature>
<dbReference type="InterPro" id="IPR003660">
    <property type="entry name" value="HAMP_dom"/>
</dbReference>
<dbReference type="InterPro" id="IPR000700">
    <property type="entry name" value="PAS-assoc_C"/>
</dbReference>
<keyword evidence="2" id="KW-0472">Membrane</keyword>
<dbReference type="SUPFAM" id="SSF55785">
    <property type="entry name" value="PYP-like sensor domain (PAS domain)"/>
    <property type="match status" value="1"/>
</dbReference>
<organism evidence="7 8">
    <name type="scientific">Pseudomonas putida NBRC 14164</name>
    <dbReference type="NCBI Taxonomy" id="1211579"/>
    <lineage>
        <taxon>Bacteria</taxon>
        <taxon>Pseudomonadati</taxon>
        <taxon>Pseudomonadota</taxon>
        <taxon>Gammaproteobacteria</taxon>
        <taxon>Pseudomonadales</taxon>
        <taxon>Pseudomonadaceae</taxon>
        <taxon>Pseudomonas</taxon>
    </lineage>
</organism>
<keyword evidence="1" id="KW-0418">Kinase</keyword>
<dbReference type="Proteomes" id="UP000016702">
    <property type="component" value="Chromosome"/>
</dbReference>
<evidence type="ECO:0000313" key="8">
    <source>
        <dbReference type="Proteomes" id="UP000016702"/>
    </source>
</evidence>
<evidence type="ECO:0000256" key="2">
    <source>
        <dbReference type="SAM" id="Phobius"/>
    </source>
</evidence>
<dbReference type="GeneID" id="45522132"/>
<proteinExistence type="predicted"/>
<dbReference type="NCBIfam" id="TIGR00254">
    <property type="entry name" value="GGDEF"/>
    <property type="match status" value="1"/>
</dbReference>
<evidence type="ECO:0000313" key="7">
    <source>
        <dbReference type="EMBL" id="BAN52457.1"/>
    </source>
</evidence>
<accession>A0ABM7E9W9</accession>
<evidence type="ECO:0000259" key="3">
    <source>
        <dbReference type="PROSITE" id="PS50112"/>
    </source>
</evidence>
<keyword evidence="8" id="KW-1185">Reference proteome</keyword>
<protein>
    <submittedName>
        <fullName evidence="7">Sensory box protein</fullName>
    </submittedName>
</protein>
<dbReference type="SMART" id="SM00091">
    <property type="entry name" value="PAS"/>
    <property type="match status" value="1"/>
</dbReference>
<evidence type="ECO:0000259" key="5">
    <source>
        <dbReference type="PROSITE" id="PS50885"/>
    </source>
</evidence>
<evidence type="ECO:0000259" key="6">
    <source>
        <dbReference type="PROSITE" id="PS50887"/>
    </source>
</evidence>
<dbReference type="PROSITE" id="PS50887">
    <property type="entry name" value="GGDEF"/>
    <property type="match status" value="1"/>
</dbReference>
<feature type="transmembrane region" description="Helical" evidence="2">
    <location>
        <begin position="263"/>
        <end position="283"/>
    </location>
</feature>
<dbReference type="Gene3D" id="3.30.450.20">
    <property type="entry name" value="PAS domain"/>
    <property type="match status" value="1"/>
</dbReference>
<dbReference type="InterPro" id="IPR013656">
    <property type="entry name" value="PAS_4"/>
</dbReference>
<dbReference type="PANTHER" id="PTHR44757:SF2">
    <property type="entry name" value="BIOFILM ARCHITECTURE MAINTENANCE PROTEIN MBAA"/>
    <property type="match status" value="1"/>
</dbReference>
<dbReference type="InterPro" id="IPR052155">
    <property type="entry name" value="Biofilm_reg_signaling"/>
</dbReference>
<dbReference type="InterPro" id="IPR000160">
    <property type="entry name" value="GGDEF_dom"/>
</dbReference>
<dbReference type="Gene3D" id="6.10.340.10">
    <property type="match status" value="1"/>
</dbReference>
<reference evidence="7 8" key="1">
    <citation type="journal article" date="2014" name="Genome Announc.">
        <title>The Complete Genome Sequence of Pseudomonas putida NBRC 14164T Confirms High Intraspecies Variation.</title>
        <authorList>
            <person name="Ohji S."/>
            <person name="Yamazoe A."/>
            <person name="Hosoyama A."/>
            <person name="Tsuchikane K."/>
            <person name="Ezaki T."/>
            <person name="Fujita N."/>
        </authorList>
    </citation>
    <scope>NUCLEOTIDE SEQUENCE [LARGE SCALE GENOMIC DNA]</scope>
    <source>
        <strain evidence="7 8">NBRC 14164</strain>
    </source>
</reference>
<feature type="domain" description="PAS" evidence="3">
    <location>
        <begin position="335"/>
        <end position="390"/>
    </location>
</feature>
<dbReference type="InterPro" id="IPR029787">
    <property type="entry name" value="Nucleotide_cyclase"/>
</dbReference>
<dbReference type="CDD" id="cd00130">
    <property type="entry name" value="PAS"/>
    <property type="match status" value="1"/>
</dbReference>